<dbReference type="STRING" id="686796.SAMN04488104_10223"/>
<dbReference type="OrthoDB" id="1123256at2"/>
<name>A0A1G6TFK9_9BACT</name>
<dbReference type="AlphaFoldDB" id="A0A1G6TFK9"/>
<organism evidence="1 2">
    <name type="scientific">Algoriphagus faecimaris</name>
    <dbReference type="NCBI Taxonomy" id="686796"/>
    <lineage>
        <taxon>Bacteria</taxon>
        <taxon>Pseudomonadati</taxon>
        <taxon>Bacteroidota</taxon>
        <taxon>Cytophagia</taxon>
        <taxon>Cytophagales</taxon>
        <taxon>Cyclobacteriaceae</taxon>
        <taxon>Algoriphagus</taxon>
    </lineage>
</organism>
<dbReference type="Proteomes" id="UP000199060">
    <property type="component" value="Unassembled WGS sequence"/>
</dbReference>
<protein>
    <submittedName>
        <fullName evidence="1">Uncharacterized protein</fullName>
    </submittedName>
</protein>
<dbReference type="EMBL" id="FNAC01000022">
    <property type="protein sequence ID" value="SDD27316.1"/>
    <property type="molecule type" value="Genomic_DNA"/>
</dbReference>
<evidence type="ECO:0000313" key="1">
    <source>
        <dbReference type="EMBL" id="SDD27316.1"/>
    </source>
</evidence>
<keyword evidence="2" id="KW-1185">Reference proteome</keyword>
<reference evidence="2" key="1">
    <citation type="submission" date="2016-10" db="EMBL/GenBank/DDBJ databases">
        <authorList>
            <person name="Varghese N."/>
            <person name="Submissions S."/>
        </authorList>
    </citation>
    <scope>NUCLEOTIDE SEQUENCE [LARGE SCALE GENOMIC DNA]</scope>
    <source>
        <strain evidence="2">DSM 23095</strain>
    </source>
</reference>
<gene>
    <name evidence="1" type="ORF">SAMN04488104_10223</name>
</gene>
<evidence type="ECO:0000313" key="2">
    <source>
        <dbReference type="Proteomes" id="UP000199060"/>
    </source>
</evidence>
<sequence length="75" mass="8983">MGTLELKSDLYKILDRIENEELLQTVYDFLKLKENAPEGLIWKTLSEEEKKEVYLSFEESEDDQNLIDWESIKKK</sequence>
<accession>A0A1G6TFK9</accession>
<proteinExistence type="predicted"/>
<dbReference type="RefSeq" id="WP_087939847.1">
    <property type="nucleotide sequence ID" value="NZ_FNAC01000022.1"/>
</dbReference>